<evidence type="ECO:0000313" key="3">
    <source>
        <dbReference type="EMBL" id="MBN3285140.1"/>
    </source>
</evidence>
<keyword evidence="4" id="KW-1185">Reference proteome</keyword>
<protein>
    <submittedName>
        <fullName evidence="3">RDH10 dehydrogenase</fullName>
    </submittedName>
</protein>
<evidence type="ECO:0000256" key="1">
    <source>
        <dbReference type="ARBA" id="ARBA00006484"/>
    </source>
</evidence>
<comment type="caution">
    <text evidence="3">The sequence shown here is derived from an EMBL/GenBank/DDBJ whole genome shotgun (WGS) entry which is preliminary data.</text>
</comment>
<reference evidence="3" key="1">
    <citation type="journal article" date="2021" name="Cell">
        <title>Tracing the genetic footprints of vertebrate landing in non-teleost ray-finned fishes.</title>
        <authorList>
            <person name="Bi X."/>
            <person name="Wang K."/>
            <person name="Yang L."/>
            <person name="Pan H."/>
            <person name="Jiang H."/>
            <person name="Wei Q."/>
            <person name="Fang M."/>
            <person name="Yu H."/>
            <person name="Zhu C."/>
            <person name="Cai Y."/>
            <person name="He Y."/>
            <person name="Gan X."/>
            <person name="Zeng H."/>
            <person name="Yu D."/>
            <person name="Zhu Y."/>
            <person name="Jiang H."/>
            <person name="Qiu Q."/>
            <person name="Yang H."/>
            <person name="Zhang Y.E."/>
            <person name="Wang W."/>
            <person name="Zhu M."/>
            <person name="He S."/>
            <person name="Zhang G."/>
        </authorList>
    </citation>
    <scope>NUCLEOTIDE SEQUENCE</scope>
    <source>
        <strain evidence="3">Pddl_001</strain>
    </source>
</reference>
<name>A0ABS2YEJ2_POLSP</name>
<evidence type="ECO:0000313" key="4">
    <source>
        <dbReference type="Proteomes" id="UP001166093"/>
    </source>
</evidence>
<dbReference type="InterPro" id="IPR036291">
    <property type="entry name" value="NAD(P)-bd_dom_sf"/>
</dbReference>
<dbReference type="EMBL" id="JAAWVQ010144004">
    <property type="protein sequence ID" value="MBN3285140.1"/>
    <property type="molecule type" value="Genomic_DNA"/>
</dbReference>
<proteinExistence type="inferred from homology"/>
<keyword evidence="2" id="KW-0560">Oxidoreductase</keyword>
<dbReference type="PANTHER" id="PTHR24322">
    <property type="entry name" value="PKSB"/>
    <property type="match status" value="1"/>
</dbReference>
<gene>
    <name evidence="3" type="primary">Rdh10_0</name>
    <name evidence="3" type="ORF">GTO93_0014307</name>
</gene>
<sequence length="118" mass="13593">DYCARKFAVMEFHESLSHALRAHDSVKNTLVCPYIVDSGMFAGLNLLFYELELSNQPLKPDYCVQQAMKAMFINQPMICIPPLLYFAAMFKESASSLLVPNHLPPKRFKIRLVHFQQQ</sequence>
<dbReference type="Gene3D" id="3.40.50.720">
    <property type="entry name" value="NAD(P)-binding Rossmann-like Domain"/>
    <property type="match status" value="1"/>
</dbReference>
<evidence type="ECO:0000256" key="2">
    <source>
        <dbReference type="ARBA" id="ARBA00023002"/>
    </source>
</evidence>
<feature type="non-terminal residue" evidence="3">
    <location>
        <position position="118"/>
    </location>
</feature>
<dbReference type="SUPFAM" id="SSF51735">
    <property type="entry name" value="NAD(P)-binding Rossmann-fold domains"/>
    <property type="match status" value="1"/>
</dbReference>
<accession>A0ABS2YEJ2</accession>
<dbReference type="Proteomes" id="UP001166093">
    <property type="component" value="Unassembled WGS sequence"/>
</dbReference>
<dbReference type="PANTHER" id="PTHR24322:SF736">
    <property type="entry name" value="RETINOL DEHYDROGENASE 10"/>
    <property type="match status" value="1"/>
</dbReference>
<comment type="similarity">
    <text evidence="1">Belongs to the short-chain dehydrogenases/reductases (SDR) family.</text>
</comment>
<organism evidence="3 4">
    <name type="scientific">Polyodon spathula</name>
    <name type="common">North American paddlefish</name>
    <name type="synonym">Squalus spathula</name>
    <dbReference type="NCBI Taxonomy" id="7913"/>
    <lineage>
        <taxon>Eukaryota</taxon>
        <taxon>Metazoa</taxon>
        <taxon>Chordata</taxon>
        <taxon>Craniata</taxon>
        <taxon>Vertebrata</taxon>
        <taxon>Euteleostomi</taxon>
        <taxon>Actinopterygii</taxon>
        <taxon>Chondrostei</taxon>
        <taxon>Acipenseriformes</taxon>
        <taxon>Polyodontidae</taxon>
        <taxon>Polyodon</taxon>
    </lineage>
</organism>
<feature type="non-terminal residue" evidence="3">
    <location>
        <position position="1"/>
    </location>
</feature>